<dbReference type="RefSeq" id="WP_015724966.1">
    <property type="nucleotide sequence ID" value="NC_014972.1"/>
</dbReference>
<dbReference type="Gene3D" id="1.20.1250.20">
    <property type="entry name" value="MFS general substrate transporter like domains"/>
    <property type="match status" value="2"/>
</dbReference>
<sequence length="409" mass="44146">MNVHLSREIFSPRMLVAFLMGFACGVPLLLTSSVLQAWMTEQGVDLSVIGLYSLVGLPYTLKFLWAPVFDRYTLPFFGRRRGWMLVTQLTLIVALVALGLTDPGQTPWLVALAAFVVTFFSASQDIVIDAYRREDLSDHQLGLGSSLYVNGYRLGMLLAGSGGLILADYLAFSQVYALMAASLLVGVGTTLLCREPPMTKGMPGTFREAIVEPFVEYFRRDHALVLLLFILLYKIGDQMASTMTTPFYLALGFSKTQIGAVAKLFGFWSAIAGGLVGGAILLRAGIIRSLWVFGILQAVAILSFSALALMGNTVVGLAIAIVLEQLTSGMGTSAYVAYMASLTNKRFTATQYALLSSCMGIPRVIIAAPAGWMAESVGWPLFFLGCTLAAVPGLLLLPLVAAQYRQDAQ</sequence>
<dbReference type="InterPro" id="IPR036259">
    <property type="entry name" value="MFS_trans_sf"/>
</dbReference>
<dbReference type="PANTHER" id="PTHR12778">
    <property type="entry name" value="SOLUTE CARRIER FAMILY 33 ACETYL-COA TRANSPORTER -RELATED"/>
    <property type="match status" value="1"/>
</dbReference>
<evidence type="ECO:0000313" key="8">
    <source>
        <dbReference type="Proteomes" id="UP000006365"/>
    </source>
</evidence>
<dbReference type="CDD" id="cd17486">
    <property type="entry name" value="MFS_AmpG_like"/>
    <property type="match status" value="1"/>
</dbReference>
<dbReference type="InterPro" id="IPR011701">
    <property type="entry name" value="MFS"/>
</dbReference>
<evidence type="ECO:0000313" key="7">
    <source>
        <dbReference type="EMBL" id="ADW18428.1"/>
    </source>
</evidence>
<feature type="transmembrane region" description="Helical" evidence="6">
    <location>
        <begin position="260"/>
        <end position="282"/>
    </location>
</feature>
<feature type="transmembrane region" description="Helical" evidence="6">
    <location>
        <begin position="44"/>
        <end position="61"/>
    </location>
</feature>
<comment type="subcellular location">
    <subcellularLocation>
        <location evidence="1">Membrane</location>
        <topology evidence="1">Multi-pass membrane protein</topology>
    </subcellularLocation>
</comment>
<protein>
    <submittedName>
        <fullName evidence="7">Major facilitator superfamily MFS_1</fullName>
    </submittedName>
</protein>
<keyword evidence="8" id="KW-1185">Reference proteome</keyword>
<organism evidence="7 8">
    <name type="scientific">Desulfobulbus propionicus (strain ATCC 33891 / DSM 2032 / VKM B-1956 / 1pr3)</name>
    <dbReference type="NCBI Taxonomy" id="577650"/>
    <lineage>
        <taxon>Bacteria</taxon>
        <taxon>Pseudomonadati</taxon>
        <taxon>Thermodesulfobacteriota</taxon>
        <taxon>Desulfobulbia</taxon>
        <taxon>Desulfobulbales</taxon>
        <taxon>Desulfobulbaceae</taxon>
        <taxon>Desulfobulbus</taxon>
    </lineage>
</organism>
<dbReference type="Pfam" id="PF07690">
    <property type="entry name" value="MFS_1"/>
    <property type="match status" value="1"/>
</dbReference>
<dbReference type="KEGG" id="dpr:Despr_2284"/>
<keyword evidence="3 6" id="KW-0812">Transmembrane</keyword>
<dbReference type="InterPro" id="IPR004752">
    <property type="entry name" value="AmpG_permease/AT-1"/>
</dbReference>
<keyword evidence="5 6" id="KW-0472">Membrane</keyword>
<feature type="transmembrane region" description="Helical" evidence="6">
    <location>
        <begin position="315"/>
        <end position="340"/>
    </location>
</feature>
<feature type="transmembrane region" description="Helical" evidence="6">
    <location>
        <begin position="173"/>
        <end position="193"/>
    </location>
</feature>
<keyword evidence="4 6" id="KW-1133">Transmembrane helix</keyword>
<evidence type="ECO:0000256" key="3">
    <source>
        <dbReference type="ARBA" id="ARBA00022692"/>
    </source>
</evidence>
<feature type="transmembrane region" description="Helical" evidence="6">
    <location>
        <begin position="147"/>
        <end position="167"/>
    </location>
</feature>
<evidence type="ECO:0000256" key="2">
    <source>
        <dbReference type="ARBA" id="ARBA00022448"/>
    </source>
</evidence>
<proteinExistence type="predicted"/>
<dbReference type="PROSITE" id="PS51257">
    <property type="entry name" value="PROKAR_LIPOPROTEIN"/>
    <property type="match status" value="1"/>
</dbReference>
<evidence type="ECO:0000256" key="5">
    <source>
        <dbReference type="ARBA" id="ARBA00023136"/>
    </source>
</evidence>
<evidence type="ECO:0000256" key="6">
    <source>
        <dbReference type="SAM" id="Phobius"/>
    </source>
</evidence>
<dbReference type="NCBIfam" id="TIGR00901">
    <property type="entry name" value="2A0125"/>
    <property type="match status" value="1"/>
</dbReference>
<accession>A0A7U3YND9</accession>
<dbReference type="PANTHER" id="PTHR12778:SF10">
    <property type="entry name" value="MAJOR FACILITATOR SUPERFAMILY DOMAIN-CONTAINING PROTEIN 3"/>
    <property type="match status" value="1"/>
</dbReference>
<evidence type="ECO:0000256" key="4">
    <source>
        <dbReference type="ARBA" id="ARBA00022989"/>
    </source>
</evidence>
<feature type="transmembrane region" description="Helical" evidence="6">
    <location>
        <begin position="15"/>
        <end position="38"/>
    </location>
</feature>
<name>A0A7U3YND9_DESPD</name>
<feature type="transmembrane region" description="Helical" evidence="6">
    <location>
        <begin position="379"/>
        <end position="402"/>
    </location>
</feature>
<dbReference type="Proteomes" id="UP000006365">
    <property type="component" value="Chromosome"/>
</dbReference>
<feature type="transmembrane region" description="Helical" evidence="6">
    <location>
        <begin position="352"/>
        <end position="373"/>
    </location>
</feature>
<feature type="transmembrane region" description="Helical" evidence="6">
    <location>
        <begin position="289"/>
        <end position="309"/>
    </location>
</feature>
<feature type="transmembrane region" description="Helical" evidence="6">
    <location>
        <begin position="107"/>
        <end position="127"/>
    </location>
</feature>
<dbReference type="GO" id="GO:0022857">
    <property type="term" value="F:transmembrane transporter activity"/>
    <property type="evidence" value="ECO:0007669"/>
    <property type="project" value="InterPro"/>
</dbReference>
<dbReference type="AlphaFoldDB" id="A0A7U3YND9"/>
<dbReference type="EMBL" id="CP002364">
    <property type="protein sequence ID" value="ADW18428.1"/>
    <property type="molecule type" value="Genomic_DNA"/>
</dbReference>
<feature type="transmembrane region" description="Helical" evidence="6">
    <location>
        <begin position="223"/>
        <end position="240"/>
    </location>
</feature>
<feature type="transmembrane region" description="Helical" evidence="6">
    <location>
        <begin position="82"/>
        <end position="101"/>
    </location>
</feature>
<gene>
    <name evidence="7" type="ordered locus">Despr_2284</name>
</gene>
<reference evidence="7 8" key="1">
    <citation type="journal article" date="2011" name="Stand. Genomic Sci.">
        <title>Complete genome sequence of Desulfobulbus propionicus type strain (1pr3).</title>
        <authorList>
            <person name="Pagani I."/>
            <person name="Lapidus A."/>
            <person name="Nolan M."/>
            <person name="Lucas S."/>
            <person name="Hammon N."/>
            <person name="Deshpande S."/>
            <person name="Cheng J.F."/>
            <person name="Chertkov O."/>
            <person name="Davenport K."/>
            <person name="Tapia R."/>
            <person name="Han C."/>
            <person name="Goodwin L."/>
            <person name="Pitluck S."/>
            <person name="Liolios K."/>
            <person name="Mavromatis K."/>
            <person name="Ivanova N."/>
            <person name="Mikhailova N."/>
            <person name="Pati A."/>
            <person name="Chen A."/>
            <person name="Palaniappan K."/>
            <person name="Land M."/>
            <person name="Hauser L."/>
            <person name="Chang Y.J."/>
            <person name="Jeffries C.D."/>
            <person name="Detter J.C."/>
            <person name="Brambilla E."/>
            <person name="Kannan K.P."/>
            <person name="Djao O.D."/>
            <person name="Rohde M."/>
            <person name="Pukall R."/>
            <person name="Spring S."/>
            <person name="Goker M."/>
            <person name="Sikorski J."/>
            <person name="Woyke T."/>
            <person name="Bristow J."/>
            <person name="Eisen J.A."/>
            <person name="Markowitz V."/>
            <person name="Hugenholtz P."/>
            <person name="Kyrpides N.C."/>
            <person name="Klenk H.P."/>
        </authorList>
    </citation>
    <scope>NUCLEOTIDE SEQUENCE [LARGE SCALE GENOMIC DNA]</scope>
    <source>
        <strain evidence="8">ATCC 33891 / DSM 2032 / 1pr3</strain>
    </source>
</reference>
<dbReference type="GO" id="GO:0016020">
    <property type="term" value="C:membrane"/>
    <property type="evidence" value="ECO:0007669"/>
    <property type="project" value="UniProtKB-SubCell"/>
</dbReference>
<dbReference type="SUPFAM" id="SSF103473">
    <property type="entry name" value="MFS general substrate transporter"/>
    <property type="match status" value="1"/>
</dbReference>
<keyword evidence="2" id="KW-0813">Transport</keyword>
<evidence type="ECO:0000256" key="1">
    <source>
        <dbReference type="ARBA" id="ARBA00004141"/>
    </source>
</evidence>